<dbReference type="InterPro" id="IPR000709">
    <property type="entry name" value="Leu_Ile_Val-bd"/>
</dbReference>
<keyword evidence="3" id="KW-0732">Signal</keyword>
<dbReference type="PANTHER" id="PTHR30483:SF6">
    <property type="entry name" value="PERIPLASMIC BINDING PROTEIN OF ABC TRANSPORTER FOR NATURAL AMINO ACIDS"/>
    <property type="match status" value="1"/>
</dbReference>
<feature type="transmembrane region" description="Helical" evidence="5">
    <location>
        <begin position="9"/>
        <end position="29"/>
    </location>
</feature>
<protein>
    <submittedName>
        <fullName evidence="7">ABC transporter substrate-binding protein</fullName>
    </submittedName>
</protein>
<dbReference type="InterPro" id="IPR051010">
    <property type="entry name" value="BCAA_transport"/>
</dbReference>
<name>A0ABT7BSN6_9CYAN</name>
<dbReference type="RefSeq" id="WP_283756852.1">
    <property type="nucleotide sequence ID" value="NZ_JAQOSQ010000002.1"/>
</dbReference>
<evidence type="ECO:0000256" key="3">
    <source>
        <dbReference type="ARBA" id="ARBA00022729"/>
    </source>
</evidence>
<dbReference type="EMBL" id="JAQOSQ010000002">
    <property type="protein sequence ID" value="MDJ1182199.1"/>
    <property type="molecule type" value="Genomic_DNA"/>
</dbReference>
<evidence type="ECO:0000256" key="2">
    <source>
        <dbReference type="ARBA" id="ARBA00022448"/>
    </source>
</evidence>
<dbReference type="Proteomes" id="UP001232992">
    <property type="component" value="Unassembled WGS sequence"/>
</dbReference>
<dbReference type="SUPFAM" id="SSF53822">
    <property type="entry name" value="Periplasmic binding protein-like I"/>
    <property type="match status" value="1"/>
</dbReference>
<proteinExistence type="inferred from homology"/>
<evidence type="ECO:0000313" key="8">
    <source>
        <dbReference type="Proteomes" id="UP001232992"/>
    </source>
</evidence>
<accession>A0ABT7BSN6</accession>
<organism evidence="7 8">
    <name type="scientific">Roseofilum casamattae BLCC-M143</name>
    <dbReference type="NCBI Taxonomy" id="3022442"/>
    <lineage>
        <taxon>Bacteria</taxon>
        <taxon>Bacillati</taxon>
        <taxon>Cyanobacteriota</taxon>
        <taxon>Cyanophyceae</taxon>
        <taxon>Desertifilales</taxon>
        <taxon>Desertifilaceae</taxon>
        <taxon>Roseofilum</taxon>
        <taxon>Roseofilum casamattae</taxon>
    </lineage>
</organism>
<keyword evidence="5" id="KW-0472">Membrane</keyword>
<gene>
    <name evidence="7" type="ORF">PMH09_03245</name>
</gene>
<sequence>MAQKNDTQLLLVAMLICLGIVGFGGWWFLHRGGNTLLHRDTPTLASSDAETAGIPVKERFSEGEKILIYQNTTMEKEEGISAIATGDWQSAITELEASLAKNPNDPEALIYLNNARIGNQNSYVIAALVPITSQLDGAQELLRGVAQAQAEINQKGGINGTPVRIIIGDDSNDGEIAADIARALVEDDRVLGAIGHFSSQVSLAAANIYQQGELVAISPTSTSVDLSTAGSYIFRTVPSDRFTGTTLSRYLLQTLDKQKVAIFYNSESNYSQSLTNAFTTALLADGGETVAEFDLSSVMFNPSSAVKQAVTQGAEAIVLATDSTVLNSALDVIVANDRQLPLLGGDSLYKATVLEKAGNEAEAMVVTIPWHILANLDSPFSQSSLQLWKAQVNWRTALAYDALLVLAEAIATDPTRSGIQQALGTLDVPVSGASGPIRFLPSGDRNQALQLVKIEAGDRTGFGYDFVPINE</sequence>
<dbReference type="Gene3D" id="3.40.50.2300">
    <property type="match status" value="2"/>
</dbReference>
<dbReference type="InterPro" id="IPR028081">
    <property type="entry name" value="Leu-bd"/>
</dbReference>
<keyword evidence="4" id="KW-0029">Amino-acid transport</keyword>
<comment type="similarity">
    <text evidence="1">Belongs to the leucine-binding protein family.</text>
</comment>
<dbReference type="PANTHER" id="PTHR30483">
    <property type="entry name" value="LEUCINE-SPECIFIC-BINDING PROTEIN"/>
    <property type="match status" value="1"/>
</dbReference>
<evidence type="ECO:0000259" key="6">
    <source>
        <dbReference type="Pfam" id="PF13458"/>
    </source>
</evidence>
<dbReference type="PRINTS" id="PR00337">
    <property type="entry name" value="LEUILEVALBP"/>
</dbReference>
<evidence type="ECO:0000256" key="4">
    <source>
        <dbReference type="ARBA" id="ARBA00022970"/>
    </source>
</evidence>
<keyword evidence="5" id="KW-0812">Transmembrane</keyword>
<reference evidence="7 8" key="1">
    <citation type="submission" date="2023-01" db="EMBL/GenBank/DDBJ databases">
        <title>Novel diversity within Roseofilum (Cyanobacteria; Desertifilaceae) from marine benthic mats with descriptions of four novel species.</title>
        <authorList>
            <person name="Wang Y."/>
            <person name="Berthold D.E."/>
            <person name="Hu J."/>
            <person name="Lefler F.W."/>
            <person name="Laughinghouse H.D. IV."/>
        </authorList>
    </citation>
    <scope>NUCLEOTIDE SEQUENCE [LARGE SCALE GENOMIC DNA]</scope>
    <source>
        <strain evidence="7 8">BLCC-M143</strain>
    </source>
</reference>
<keyword evidence="2" id="KW-0813">Transport</keyword>
<evidence type="ECO:0000256" key="5">
    <source>
        <dbReference type="SAM" id="Phobius"/>
    </source>
</evidence>
<feature type="domain" description="Leucine-binding protein" evidence="6">
    <location>
        <begin position="125"/>
        <end position="456"/>
    </location>
</feature>
<dbReference type="CDD" id="cd06268">
    <property type="entry name" value="PBP1_ABC_transporter_LIVBP-like"/>
    <property type="match status" value="1"/>
</dbReference>
<evidence type="ECO:0000256" key="1">
    <source>
        <dbReference type="ARBA" id="ARBA00010062"/>
    </source>
</evidence>
<dbReference type="InterPro" id="IPR028082">
    <property type="entry name" value="Peripla_BP_I"/>
</dbReference>
<evidence type="ECO:0000313" key="7">
    <source>
        <dbReference type="EMBL" id="MDJ1182199.1"/>
    </source>
</evidence>
<dbReference type="Pfam" id="PF13458">
    <property type="entry name" value="Peripla_BP_6"/>
    <property type="match status" value="1"/>
</dbReference>
<comment type="caution">
    <text evidence="7">The sequence shown here is derived from an EMBL/GenBank/DDBJ whole genome shotgun (WGS) entry which is preliminary data.</text>
</comment>
<keyword evidence="5" id="KW-1133">Transmembrane helix</keyword>
<keyword evidence="8" id="KW-1185">Reference proteome</keyword>